<evidence type="ECO:0000313" key="2">
    <source>
        <dbReference type="Proteomes" id="UP000244722"/>
    </source>
</evidence>
<sequence>MSGIHYVYVNPTLENDTRGAQYAPGGIKYRSLLLTFRSRWDSDELFRGLQAIKMPDGASRFTTLERVNPQFWCYDTIPGDSWLKIVRTLDQNALNHKFVSVFLANSNAGREWPILTNPTIGPDWVSGKTFYIRNRREPNLYWHYERHQIVISTDRRTRFRIKDEDYEDERVLIRKDKVTIEPVGSLGTPIGMYVTKNGNGENLSVRPTREVWTFSDLFDSVGVTWSISGTQFATSLPDLGDEWELC</sequence>
<protein>
    <submittedName>
        <fullName evidence="1">Uncharacterized protein</fullName>
    </submittedName>
</protein>
<reference evidence="1 2" key="1">
    <citation type="submission" date="2017-04" db="EMBL/GenBank/DDBJ databases">
        <title>Draft genome sequence of Tuber borchii Vittad., a whitish edible truffle.</title>
        <authorList>
            <consortium name="DOE Joint Genome Institute"/>
            <person name="Murat C."/>
            <person name="Kuo A."/>
            <person name="Barry K.W."/>
            <person name="Clum A."/>
            <person name="Dockter R.B."/>
            <person name="Fauchery L."/>
            <person name="Iotti M."/>
            <person name="Kohler A."/>
            <person name="Labutti K."/>
            <person name="Lindquist E.A."/>
            <person name="Lipzen A."/>
            <person name="Ohm R.A."/>
            <person name="Wang M."/>
            <person name="Grigoriev I.V."/>
            <person name="Zambonelli A."/>
            <person name="Martin F.M."/>
        </authorList>
    </citation>
    <scope>NUCLEOTIDE SEQUENCE [LARGE SCALE GENOMIC DNA]</scope>
    <source>
        <strain evidence="1 2">Tbo3840</strain>
    </source>
</reference>
<gene>
    <name evidence="1" type="ORF">B9Z19DRAFT_1084450</name>
</gene>
<accession>A0A2T6ZS36</accession>
<keyword evidence="2" id="KW-1185">Reference proteome</keyword>
<organism evidence="1 2">
    <name type="scientific">Tuber borchii</name>
    <name type="common">White truffle</name>
    <dbReference type="NCBI Taxonomy" id="42251"/>
    <lineage>
        <taxon>Eukaryota</taxon>
        <taxon>Fungi</taxon>
        <taxon>Dikarya</taxon>
        <taxon>Ascomycota</taxon>
        <taxon>Pezizomycotina</taxon>
        <taxon>Pezizomycetes</taxon>
        <taxon>Pezizales</taxon>
        <taxon>Tuberaceae</taxon>
        <taxon>Tuber</taxon>
    </lineage>
</organism>
<dbReference type="OrthoDB" id="5364171at2759"/>
<dbReference type="EMBL" id="NESQ01000126">
    <property type="protein sequence ID" value="PUU78244.1"/>
    <property type="molecule type" value="Genomic_DNA"/>
</dbReference>
<comment type="caution">
    <text evidence="1">The sequence shown here is derived from an EMBL/GenBank/DDBJ whole genome shotgun (WGS) entry which is preliminary data.</text>
</comment>
<proteinExistence type="predicted"/>
<name>A0A2T6ZS36_TUBBO</name>
<dbReference type="Proteomes" id="UP000244722">
    <property type="component" value="Unassembled WGS sequence"/>
</dbReference>
<dbReference type="AlphaFoldDB" id="A0A2T6ZS36"/>
<evidence type="ECO:0000313" key="1">
    <source>
        <dbReference type="EMBL" id="PUU78244.1"/>
    </source>
</evidence>